<keyword evidence="2" id="KW-0238">DNA-binding</keyword>
<evidence type="ECO:0000259" key="5">
    <source>
        <dbReference type="Pfam" id="PF16925"/>
    </source>
</evidence>
<dbReference type="AlphaFoldDB" id="A0A127V9Q8"/>
<evidence type="ECO:0000259" key="4">
    <source>
        <dbReference type="Pfam" id="PF00440"/>
    </source>
</evidence>
<protein>
    <submittedName>
        <fullName evidence="6">TetR family transcriptional regulator</fullName>
    </submittedName>
</protein>
<keyword evidence="7" id="KW-1185">Reference proteome</keyword>
<organism evidence="6 7">
    <name type="scientific">Pedobacter cryoconitis</name>
    <dbReference type="NCBI Taxonomy" id="188932"/>
    <lineage>
        <taxon>Bacteria</taxon>
        <taxon>Pseudomonadati</taxon>
        <taxon>Bacteroidota</taxon>
        <taxon>Sphingobacteriia</taxon>
        <taxon>Sphingobacteriales</taxon>
        <taxon>Sphingobacteriaceae</taxon>
        <taxon>Pedobacter</taxon>
    </lineage>
</organism>
<dbReference type="Pfam" id="PF00440">
    <property type="entry name" value="TetR_N"/>
    <property type="match status" value="1"/>
</dbReference>
<feature type="domain" description="Tetracyclin repressor-like C-terminal" evidence="5">
    <location>
        <begin position="93"/>
        <end position="183"/>
    </location>
</feature>
<reference evidence="6 7" key="1">
    <citation type="submission" date="2016-03" db="EMBL/GenBank/DDBJ databases">
        <title>Complete genome sequence of Pedobacter cryoconitis PAMC 27485.</title>
        <authorList>
            <person name="Lee J."/>
            <person name="Kim O.-S."/>
        </authorList>
    </citation>
    <scope>NUCLEOTIDE SEQUENCE [LARGE SCALE GENOMIC DNA]</scope>
    <source>
        <strain evidence="6 7">PAMC 27485</strain>
    </source>
</reference>
<dbReference type="EMBL" id="CP014504">
    <property type="protein sequence ID" value="AMP97940.1"/>
    <property type="molecule type" value="Genomic_DNA"/>
</dbReference>
<dbReference type="SUPFAM" id="SSF46689">
    <property type="entry name" value="Homeodomain-like"/>
    <property type="match status" value="1"/>
</dbReference>
<dbReference type="Pfam" id="PF16925">
    <property type="entry name" value="TetR_C_13"/>
    <property type="match status" value="1"/>
</dbReference>
<feature type="domain" description="HTH tetR-type" evidence="4">
    <location>
        <begin position="17"/>
        <end position="58"/>
    </location>
</feature>
<evidence type="ECO:0000256" key="1">
    <source>
        <dbReference type="ARBA" id="ARBA00023015"/>
    </source>
</evidence>
<dbReference type="InterPro" id="IPR036271">
    <property type="entry name" value="Tet_transcr_reg_TetR-rel_C_sf"/>
</dbReference>
<dbReference type="InterPro" id="IPR001647">
    <property type="entry name" value="HTH_TetR"/>
</dbReference>
<dbReference type="RefSeq" id="WP_068397332.1">
    <property type="nucleotide sequence ID" value="NZ_CP014504.1"/>
</dbReference>
<evidence type="ECO:0000313" key="6">
    <source>
        <dbReference type="EMBL" id="AMP97940.1"/>
    </source>
</evidence>
<dbReference type="InterPro" id="IPR011075">
    <property type="entry name" value="TetR_C"/>
</dbReference>
<dbReference type="PANTHER" id="PTHR47506:SF1">
    <property type="entry name" value="HTH-TYPE TRANSCRIPTIONAL REGULATOR YJDC"/>
    <property type="match status" value="1"/>
</dbReference>
<evidence type="ECO:0000313" key="7">
    <source>
        <dbReference type="Proteomes" id="UP000071561"/>
    </source>
</evidence>
<dbReference type="InterPro" id="IPR009057">
    <property type="entry name" value="Homeodomain-like_sf"/>
</dbReference>
<dbReference type="OrthoDB" id="9795242at2"/>
<evidence type="ECO:0000256" key="2">
    <source>
        <dbReference type="ARBA" id="ARBA00023125"/>
    </source>
</evidence>
<dbReference type="Gene3D" id="1.10.10.60">
    <property type="entry name" value="Homeodomain-like"/>
    <property type="match status" value="1"/>
</dbReference>
<evidence type="ECO:0000256" key="3">
    <source>
        <dbReference type="ARBA" id="ARBA00023163"/>
    </source>
</evidence>
<proteinExistence type="predicted"/>
<gene>
    <name evidence="6" type="ORF">AY601_1006</name>
</gene>
<dbReference type="PATRIC" id="fig|188932.3.peg.1039"/>
<name>A0A127V9Q8_9SPHI</name>
<sequence length="193" mass="22046">MKGRPVTFDNEEVILKAQKIFWEKGYTATSLADLLTTTGMGSGSFYNTFKGGKKELFRKAIQQRREAFLQFKTELNNNESPIDLIKDFFRSIAAADKQTHLQGCLISNTVTEMTFVDIDLENEAIAILKDVEKMFAAAIEKGQRDGHIKNQTDPLILGRYLVTFWNGLNVTRRMYPDNKVLQKQIEMQLDIIS</sequence>
<dbReference type="Proteomes" id="UP000071561">
    <property type="component" value="Chromosome"/>
</dbReference>
<dbReference type="GO" id="GO:0003677">
    <property type="term" value="F:DNA binding"/>
    <property type="evidence" value="ECO:0007669"/>
    <property type="project" value="UniProtKB-KW"/>
</dbReference>
<dbReference type="SUPFAM" id="SSF48498">
    <property type="entry name" value="Tetracyclin repressor-like, C-terminal domain"/>
    <property type="match status" value="1"/>
</dbReference>
<keyword evidence="1" id="KW-0805">Transcription regulation</keyword>
<accession>A0A127V9Q8</accession>
<dbReference type="PANTHER" id="PTHR47506">
    <property type="entry name" value="TRANSCRIPTIONAL REGULATORY PROTEIN"/>
    <property type="match status" value="1"/>
</dbReference>
<dbReference type="KEGG" id="pcm:AY601_1006"/>
<dbReference type="Gene3D" id="1.10.357.10">
    <property type="entry name" value="Tetracycline Repressor, domain 2"/>
    <property type="match status" value="1"/>
</dbReference>
<keyword evidence="3" id="KW-0804">Transcription</keyword>